<dbReference type="InterPro" id="IPR012392">
    <property type="entry name" value="3-ktacl-CoA_syn"/>
</dbReference>
<dbReference type="SUPFAM" id="SSF53901">
    <property type="entry name" value="Thiolase-like"/>
    <property type="match status" value="1"/>
</dbReference>
<dbReference type="GO" id="GO:0016020">
    <property type="term" value="C:membrane"/>
    <property type="evidence" value="ECO:0007669"/>
    <property type="project" value="InterPro"/>
</dbReference>
<dbReference type="InterPro" id="IPR013747">
    <property type="entry name" value="ACP_syn_III_C"/>
</dbReference>
<accession>M8ATU4</accession>
<name>M8ATU4_TRIUA</name>
<organism evidence="3">
    <name type="scientific">Triticum urartu</name>
    <name type="common">Red wild einkorn</name>
    <name type="synonym">Crithodium urartu</name>
    <dbReference type="NCBI Taxonomy" id="4572"/>
    <lineage>
        <taxon>Eukaryota</taxon>
        <taxon>Viridiplantae</taxon>
        <taxon>Streptophyta</taxon>
        <taxon>Embryophyta</taxon>
        <taxon>Tracheophyta</taxon>
        <taxon>Spermatophyta</taxon>
        <taxon>Magnoliopsida</taxon>
        <taxon>Liliopsida</taxon>
        <taxon>Poales</taxon>
        <taxon>Poaceae</taxon>
        <taxon>BOP clade</taxon>
        <taxon>Pooideae</taxon>
        <taxon>Triticodae</taxon>
        <taxon>Triticeae</taxon>
        <taxon>Triticinae</taxon>
        <taxon>Triticum</taxon>
    </lineage>
</organism>
<protein>
    <submittedName>
        <fullName evidence="3">3-ketoacyl-CoA synthase 6</fullName>
    </submittedName>
</protein>
<evidence type="ECO:0000313" key="3">
    <source>
        <dbReference type="EMBL" id="EMS68645.1"/>
    </source>
</evidence>
<proteinExistence type="predicted"/>
<evidence type="ECO:0000259" key="2">
    <source>
        <dbReference type="Pfam" id="PF08541"/>
    </source>
</evidence>
<dbReference type="AlphaFoldDB" id="M8ATU4"/>
<dbReference type="PANTHER" id="PTHR31561">
    <property type="entry name" value="3-KETOACYL-COA SYNTHASE"/>
    <property type="match status" value="1"/>
</dbReference>
<evidence type="ECO:0000256" key="1">
    <source>
        <dbReference type="ARBA" id="ARBA00022679"/>
    </source>
</evidence>
<dbReference type="eggNOG" id="ENOG502QPKZ">
    <property type="taxonomic scope" value="Eukaryota"/>
</dbReference>
<dbReference type="InterPro" id="IPR016039">
    <property type="entry name" value="Thiolase-like"/>
</dbReference>
<dbReference type="STRING" id="4572.M8ATU4"/>
<gene>
    <name evidence="3" type="ORF">TRIUR3_30614</name>
</gene>
<sequence length="151" mass="16648">MGGQKASSKPRVPDFRMAFEHFCIHAGGRAVIDELQRGLGLSDKQVEASRMALHRFGNTSSSSTWYELAYLEAKCRVRKGDRVWMVGFGSGFKCNSAAEEGQTLVEAARFTLQLAEEHYNVVMVDAQLEELAPLISMSAGCYPRSSGHVVM</sequence>
<reference evidence="3" key="1">
    <citation type="journal article" date="2013" name="Nature">
        <title>Draft genome of the wheat A-genome progenitor Triticum urartu.</title>
        <authorList>
            <person name="Ling H.Q."/>
            <person name="Zhao S."/>
            <person name="Liu D."/>
            <person name="Wang J."/>
            <person name="Sun H."/>
            <person name="Zhang C."/>
            <person name="Fan H."/>
            <person name="Li D."/>
            <person name="Dong L."/>
            <person name="Tao Y."/>
            <person name="Gao C."/>
            <person name="Wu H."/>
            <person name="Li Y."/>
            <person name="Cui Y."/>
            <person name="Guo X."/>
            <person name="Zheng S."/>
            <person name="Wang B."/>
            <person name="Yu K."/>
            <person name="Liang Q."/>
            <person name="Yang W."/>
            <person name="Lou X."/>
            <person name="Chen J."/>
            <person name="Feng M."/>
            <person name="Jian J."/>
            <person name="Zhang X."/>
            <person name="Luo G."/>
            <person name="Jiang Y."/>
            <person name="Liu J."/>
            <person name="Wang Z."/>
            <person name="Sha Y."/>
            <person name="Zhang B."/>
            <person name="Wu H."/>
            <person name="Tang D."/>
            <person name="Shen Q."/>
            <person name="Xue P."/>
            <person name="Zou S."/>
            <person name="Wang X."/>
            <person name="Liu X."/>
            <person name="Wang F."/>
            <person name="Yang Y."/>
            <person name="An X."/>
            <person name="Dong Z."/>
            <person name="Zhang K."/>
            <person name="Zhang X."/>
            <person name="Luo M.C."/>
            <person name="Dvorak J."/>
            <person name="Tong Y."/>
            <person name="Wang J."/>
            <person name="Yang H."/>
            <person name="Li Z."/>
            <person name="Wang D."/>
            <person name="Zhang A."/>
            <person name="Wang J."/>
        </authorList>
    </citation>
    <scope>NUCLEOTIDE SEQUENCE</scope>
</reference>
<dbReference type="Gene3D" id="3.40.47.10">
    <property type="match status" value="1"/>
</dbReference>
<keyword evidence="1" id="KW-0808">Transferase</keyword>
<dbReference type="GO" id="GO:0016747">
    <property type="term" value="F:acyltransferase activity, transferring groups other than amino-acyl groups"/>
    <property type="evidence" value="ECO:0007669"/>
    <property type="project" value="InterPro"/>
</dbReference>
<dbReference type="Pfam" id="PF08541">
    <property type="entry name" value="ACP_syn_III_C"/>
    <property type="match status" value="1"/>
</dbReference>
<dbReference type="GO" id="GO:0006633">
    <property type="term" value="P:fatty acid biosynthetic process"/>
    <property type="evidence" value="ECO:0007669"/>
    <property type="project" value="InterPro"/>
</dbReference>
<feature type="domain" description="Beta-ketoacyl-[acyl-carrier-protein] synthase III C-terminal" evidence="2">
    <location>
        <begin position="20"/>
        <end position="98"/>
    </location>
</feature>
<dbReference type="EMBL" id="KD003316">
    <property type="protein sequence ID" value="EMS68645.1"/>
    <property type="molecule type" value="Genomic_DNA"/>
</dbReference>